<protein>
    <submittedName>
        <fullName evidence="3">DJC27 protein</fullName>
    </submittedName>
</protein>
<dbReference type="EMBL" id="VYZG01006293">
    <property type="protein sequence ID" value="NWQ84639.1"/>
    <property type="molecule type" value="Genomic_DNA"/>
</dbReference>
<comment type="caution">
    <text evidence="3">The sequence shown here is derived from an EMBL/GenBank/DDBJ whole genome shotgun (WGS) entry which is preliminary data.</text>
</comment>
<gene>
    <name evidence="3" type="primary">Dnajc27</name>
    <name evidence="3" type="ORF">COLPIC_R13321</name>
</gene>
<keyword evidence="4" id="KW-1185">Reference proteome</keyword>
<dbReference type="Gene3D" id="3.40.50.300">
    <property type="entry name" value="P-loop containing nucleotide triphosphate hydrolases"/>
    <property type="match status" value="2"/>
</dbReference>
<evidence type="ECO:0000256" key="1">
    <source>
        <dbReference type="ARBA" id="ARBA00022741"/>
    </source>
</evidence>
<dbReference type="Pfam" id="PF00071">
    <property type="entry name" value="Ras"/>
    <property type="match status" value="1"/>
</dbReference>
<evidence type="ECO:0000313" key="4">
    <source>
        <dbReference type="Proteomes" id="UP000530263"/>
    </source>
</evidence>
<dbReference type="SUPFAM" id="SSF52540">
    <property type="entry name" value="P-loop containing nucleoside triphosphate hydrolases"/>
    <property type="match status" value="1"/>
</dbReference>
<organism evidence="3 4">
    <name type="scientific">Columbina picui</name>
    <name type="common">Picui ground-dove</name>
    <dbReference type="NCBI Taxonomy" id="115618"/>
    <lineage>
        <taxon>Eukaryota</taxon>
        <taxon>Metazoa</taxon>
        <taxon>Chordata</taxon>
        <taxon>Craniata</taxon>
        <taxon>Vertebrata</taxon>
        <taxon>Euteleostomi</taxon>
        <taxon>Archelosauria</taxon>
        <taxon>Archosauria</taxon>
        <taxon>Dinosauria</taxon>
        <taxon>Saurischia</taxon>
        <taxon>Theropoda</taxon>
        <taxon>Coelurosauria</taxon>
        <taxon>Aves</taxon>
        <taxon>Neognathae</taxon>
        <taxon>Neoaves</taxon>
        <taxon>Columbimorphae</taxon>
        <taxon>Columbiformes</taxon>
        <taxon>Columbidae</taxon>
        <taxon>Columbina</taxon>
    </lineage>
</organism>
<dbReference type="GO" id="GO:0005525">
    <property type="term" value="F:GTP binding"/>
    <property type="evidence" value="ECO:0007669"/>
    <property type="project" value="UniProtKB-KW"/>
</dbReference>
<dbReference type="GO" id="GO:0003924">
    <property type="term" value="F:GTPase activity"/>
    <property type="evidence" value="ECO:0007669"/>
    <property type="project" value="InterPro"/>
</dbReference>
<feature type="non-terminal residue" evidence="3">
    <location>
        <position position="1"/>
    </location>
</feature>
<dbReference type="SMART" id="SM00175">
    <property type="entry name" value="RAB"/>
    <property type="match status" value="1"/>
</dbReference>
<proteinExistence type="predicted"/>
<reference evidence="3 4" key="1">
    <citation type="submission" date="2019-09" db="EMBL/GenBank/DDBJ databases">
        <title>Bird 10,000 Genomes (B10K) Project - Family phase.</title>
        <authorList>
            <person name="Zhang G."/>
        </authorList>
    </citation>
    <scope>NUCLEOTIDE SEQUENCE [LARGE SCALE GENOMIC DNA]</scope>
    <source>
        <strain evidence="3">B10K-DU-021-26</strain>
        <tissue evidence="3">Mixed tissue sample</tissue>
    </source>
</reference>
<dbReference type="AlphaFoldDB" id="A0A7K4SIG3"/>
<evidence type="ECO:0000256" key="2">
    <source>
        <dbReference type="ARBA" id="ARBA00023134"/>
    </source>
</evidence>
<dbReference type="SMART" id="SM00173">
    <property type="entry name" value="RAS"/>
    <property type="match status" value="1"/>
</dbReference>
<dbReference type="InterPro" id="IPR001806">
    <property type="entry name" value="Small_GTPase"/>
</dbReference>
<dbReference type="InterPro" id="IPR027417">
    <property type="entry name" value="P-loop_NTPase"/>
</dbReference>
<evidence type="ECO:0000313" key="3">
    <source>
        <dbReference type="EMBL" id="NWQ84639.1"/>
    </source>
</evidence>
<dbReference type="PRINTS" id="PR00449">
    <property type="entry name" value="RASTRNSFRMNG"/>
</dbReference>
<dbReference type="OrthoDB" id="8830751at2759"/>
<sequence length="183" mass="20883">MEANPPKRKETRKSLRIKVISMGNAEVGKSCIIKRYCEKRFVPKYLATIGIDYGVTKVQVRDREIKVNIFDMAGHPFFYEVRQTRLRSIDCTKHRSVDESEGRLWAESRGFLYFETSAQTGEGINEMFQTFYSAIIDLCDNGGKRPPSSTGVGFTKEQADAIRRIRNSKDSWDMLGVKPGATR</sequence>
<keyword evidence="1" id="KW-0547">Nucleotide-binding</keyword>
<name>A0A7K4SIG3_COLPI</name>
<dbReference type="PANTHER" id="PTHR47977">
    <property type="entry name" value="RAS-RELATED PROTEIN RAB"/>
    <property type="match status" value="1"/>
</dbReference>
<keyword evidence="2" id="KW-0342">GTP-binding</keyword>
<feature type="non-terminal residue" evidence="3">
    <location>
        <position position="183"/>
    </location>
</feature>
<dbReference type="InterPro" id="IPR050227">
    <property type="entry name" value="Rab"/>
</dbReference>
<accession>A0A7K4SIG3</accession>
<dbReference type="Proteomes" id="UP000530263">
    <property type="component" value="Unassembled WGS sequence"/>
</dbReference>